<dbReference type="Proteomes" id="UP000307440">
    <property type="component" value="Unassembled WGS sequence"/>
</dbReference>
<dbReference type="EMBL" id="ML210347">
    <property type="protein sequence ID" value="TFK19324.1"/>
    <property type="molecule type" value="Genomic_DNA"/>
</dbReference>
<evidence type="ECO:0000313" key="3">
    <source>
        <dbReference type="Proteomes" id="UP000307440"/>
    </source>
</evidence>
<feature type="compositionally biased region" description="Polar residues" evidence="1">
    <location>
        <begin position="153"/>
        <end position="197"/>
    </location>
</feature>
<name>A0A5C3KH70_COPMA</name>
<feature type="region of interest" description="Disordered" evidence="1">
    <location>
        <begin position="152"/>
        <end position="245"/>
    </location>
</feature>
<organism evidence="2 3">
    <name type="scientific">Coprinopsis marcescibilis</name>
    <name type="common">Agaric fungus</name>
    <name type="synonym">Psathyrella marcescibilis</name>
    <dbReference type="NCBI Taxonomy" id="230819"/>
    <lineage>
        <taxon>Eukaryota</taxon>
        <taxon>Fungi</taxon>
        <taxon>Dikarya</taxon>
        <taxon>Basidiomycota</taxon>
        <taxon>Agaricomycotina</taxon>
        <taxon>Agaricomycetes</taxon>
        <taxon>Agaricomycetidae</taxon>
        <taxon>Agaricales</taxon>
        <taxon>Agaricineae</taxon>
        <taxon>Psathyrellaceae</taxon>
        <taxon>Coprinopsis</taxon>
    </lineage>
</organism>
<keyword evidence="3" id="KW-1185">Reference proteome</keyword>
<gene>
    <name evidence="2" type="ORF">FA15DRAFT_683004</name>
</gene>
<reference evidence="2 3" key="1">
    <citation type="journal article" date="2019" name="Nat. Ecol. Evol.">
        <title>Megaphylogeny resolves global patterns of mushroom evolution.</title>
        <authorList>
            <person name="Varga T."/>
            <person name="Krizsan K."/>
            <person name="Foldi C."/>
            <person name="Dima B."/>
            <person name="Sanchez-Garcia M."/>
            <person name="Sanchez-Ramirez S."/>
            <person name="Szollosi G.J."/>
            <person name="Szarkandi J.G."/>
            <person name="Papp V."/>
            <person name="Albert L."/>
            <person name="Andreopoulos W."/>
            <person name="Angelini C."/>
            <person name="Antonin V."/>
            <person name="Barry K.W."/>
            <person name="Bougher N.L."/>
            <person name="Buchanan P."/>
            <person name="Buyck B."/>
            <person name="Bense V."/>
            <person name="Catcheside P."/>
            <person name="Chovatia M."/>
            <person name="Cooper J."/>
            <person name="Damon W."/>
            <person name="Desjardin D."/>
            <person name="Finy P."/>
            <person name="Geml J."/>
            <person name="Haridas S."/>
            <person name="Hughes K."/>
            <person name="Justo A."/>
            <person name="Karasinski D."/>
            <person name="Kautmanova I."/>
            <person name="Kiss B."/>
            <person name="Kocsube S."/>
            <person name="Kotiranta H."/>
            <person name="LaButti K.M."/>
            <person name="Lechner B.E."/>
            <person name="Liimatainen K."/>
            <person name="Lipzen A."/>
            <person name="Lukacs Z."/>
            <person name="Mihaltcheva S."/>
            <person name="Morgado L.N."/>
            <person name="Niskanen T."/>
            <person name="Noordeloos M.E."/>
            <person name="Ohm R.A."/>
            <person name="Ortiz-Santana B."/>
            <person name="Ovrebo C."/>
            <person name="Racz N."/>
            <person name="Riley R."/>
            <person name="Savchenko A."/>
            <person name="Shiryaev A."/>
            <person name="Soop K."/>
            <person name="Spirin V."/>
            <person name="Szebenyi C."/>
            <person name="Tomsovsky M."/>
            <person name="Tulloss R.E."/>
            <person name="Uehling J."/>
            <person name="Grigoriev I.V."/>
            <person name="Vagvolgyi C."/>
            <person name="Papp T."/>
            <person name="Martin F.M."/>
            <person name="Miettinen O."/>
            <person name="Hibbett D.S."/>
            <person name="Nagy L.G."/>
        </authorList>
    </citation>
    <scope>NUCLEOTIDE SEQUENCE [LARGE SCALE GENOMIC DNA]</scope>
    <source>
        <strain evidence="2 3">CBS 121175</strain>
    </source>
</reference>
<dbReference type="AlphaFoldDB" id="A0A5C3KH70"/>
<sequence>MSTDVFSNFGALDELIQVIYQSAYRFVVLSSVSDDNWTIHLGLSGSQGRWWKGIWTEANVHQTLGKSAQDSLLEKYADSIAELFIEGELYIGNVNPTPEKKLRFTIGPGAQRPTHVELTELAPAEAADFATTIFLDIALQAQSRKCRLHGSSGIVSSKENSSSTRTAEQSVQQQTARNEVASTSRISSKAREQSSISEAEKQKKRPSPAEKPVPVIRPHKGASLANPNKKARKYQKVEFDSDDDE</sequence>
<dbReference type="STRING" id="230819.A0A5C3KH70"/>
<accession>A0A5C3KH70</accession>
<dbReference type="OrthoDB" id="3164380at2759"/>
<proteinExistence type="predicted"/>
<evidence type="ECO:0000256" key="1">
    <source>
        <dbReference type="SAM" id="MobiDB-lite"/>
    </source>
</evidence>
<evidence type="ECO:0000313" key="2">
    <source>
        <dbReference type="EMBL" id="TFK19324.1"/>
    </source>
</evidence>
<protein>
    <submittedName>
        <fullName evidence="2">Uncharacterized protein</fullName>
    </submittedName>
</protein>